<dbReference type="Proteomes" id="UP000230002">
    <property type="component" value="Unassembled WGS sequence"/>
</dbReference>
<dbReference type="PANTHER" id="PTHR31252">
    <property type="entry name" value="DUF4419 DOMAIN-CONTAINING PROTEIN"/>
    <property type="match status" value="1"/>
</dbReference>
<dbReference type="EMBL" id="AYKW01000002">
    <property type="protein sequence ID" value="PIL35816.1"/>
    <property type="molecule type" value="Genomic_DNA"/>
</dbReference>
<dbReference type="AlphaFoldDB" id="A0A2G8SPX2"/>
<dbReference type="Gene3D" id="1.20.120.1060">
    <property type="match status" value="1"/>
</dbReference>
<evidence type="ECO:0000313" key="1">
    <source>
        <dbReference type="EMBL" id="PIL35816.1"/>
    </source>
</evidence>
<reference evidence="1 2" key="1">
    <citation type="journal article" date="2015" name="Sci. Rep.">
        <title>Chromosome-level genome map provides insights into diverse defense mechanisms in the medicinal fungus Ganoderma sinense.</title>
        <authorList>
            <person name="Zhu Y."/>
            <person name="Xu J."/>
            <person name="Sun C."/>
            <person name="Zhou S."/>
            <person name="Xu H."/>
            <person name="Nelson D.R."/>
            <person name="Qian J."/>
            <person name="Song J."/>
            <person name="Luo H."/>
            <person name="Xiang L."/>
            <person name="Li Y."/>
            <person name="Xu Z."/>
            <person name="Ji A."/>
            <person name="Wang L."/>
            <person name="Lu S."/>
            <person name="Hayward A."/>
            <person name="Sun W."/>
            <person name="Li X."/>
            <person name="Schwartz D.C."/>
            <person name="Wang Y."/>
            <person name="Chen S."/>
        </authorList>
    </citation>
    <scope>NUCLEOTIDE SEQUENCE [LARGE SCALE GENOMIC DNA]</scope>
    <source>
        <strain evidence="1 2">ZZ0214-1</strain>
    </source>
</reference>
<proteinExistence type="predicted"/>
<dbReference type="Pfam" id="PF14388">
    <property type="entry name" value="DUF4419"/>
    <property type="match status" value="1"/>
</dbReference>
<gene>
    <name evidence="1" type="ORF">GSI_01476</name>
</gene>
<sequence>MPATFRVAAHDAKPIAIQEHPPKTAEDFLQASCYVYNQLRRTCSEEVLQSSVTESVLPTLRAQKNGFVHTVIEAYGQHHHLRIRPDDVWIAILSQLSFYINKHAERLRNHFVAHEGKKELRVQTVGTRYTVDFGRLAVQMSSKVHENVVDKTLVEWVLPNFTTSTPQDVTVCSVLLMSTLQKYFGFVMGLICGIPSVTLEGEKEDWEKLYKRIDRLPELGTEPEQWAAMLRPILRRFVDAFDGNPDVAFWEHVVYRNNKLCGRDGLSGWITAFCVWDVDGNWLARNRNVGAANSESTGSVMTPHPTQSYSDPYYTLDGVPYFSLDMKDIPAGYSEVDVLVDDNGEELECRMVSGHLASAVSKAAEDGPFDTLSPAPQWFIYVKAPPDSKPAKRGNGQVQDP</sequence>
<accession>A0A2G8SPX2</accession>
<protein>
    <submittedName>
        <fullName evidence="1">Uncharacterized protein</fullName>
    </submittedName>
</protein>
<dbReference type="InterPro" id="IPR025533">
    <property type="entry name" value="DUF4419"/>
</dbReference>
<dbReference type="PANTHER" id="PTHR31252:SF11">
    <property type="entry name" value="DUF4419 DOMAIN-CONTAINING PROTEIN"/>
    <property type="match status" value="1"/>
</dbReference>
<dbReference type="OrthoDB" id="9978173at2759"/>
<keyword evidence="2" id="KW-1185">Reference proteome</keyword>
<comment type="caution">
    <text evidence="1">The sequence shown here is derived from an EMBL/GenBank/DDBJ whole genome shotgun (WGS) entry which is preliminary data.</text>
</comment>
<name>A0A2G8SPX2_9APHY</name>
<evidence type="ECO:0000313" key="2">
    <source>
        <dbReference type="Proteomes" id="UP000230002"/>
    </source>
</evidence>
<organism evidence="1 2">
    <name type="scientific">Ganoderma sinense ZZ0214-1</name>
    <dbReference type="NCBI Taxonomy" id="1077348"/>
    <lineage>
        <taxon>Eukaryota</taxon>
        <taxon>Fungi</taxon>
        <taxon>Dikarya</taxon>
        <taxon>Basidiomycota</taxon>
        <taxon>Agaricomycotina</taxon>
        <taxon>Agaricomycetes</taxon>
        <taxon>Polyporales</taxon>
        <taxon>Polyporaceae</taxon>
        <taxon>Ganoderma</taxon>
    </lineage>
</organism>
<dbReference type="STRING" id="1077348.A0A2G8SPX2"/>